<dbReference type="EMBL" id="RBXO01000001">
    <property type="protein sequence ID" value="RKT55530.1"/>
    <property type="molecule type" value="Genomic_DNA"/>
</dbReference>
<comment type="caution">
    <text evidence="1">The sequence shown here is derived from an EMBL/GenBank/DDBJ whole genome shotgun (WGS) entry which is preliminary data.</text>
</comment>
<dbReference type="Proteomes" id="UP000282084">
    <property type="component" value="Unassembled WGS sequence"/>
</dbReference>
<proteinExistence type="predicted"/>
<evidence type="ECO:0000313" key="1">
    <source>
        <dbReference type="EMBL" id="RKT55530.1"/>
    </source>
</evidence>
<reference evidence="1 2" key="1">
    <citation type="submission" date="2018-10" db="EMBL/GenBank/DDBJ databases">
        <title>Sequencing the genomes of 1000 actinobacteria strains.</title>
        <authorList>
            <person name="Klenk H.-P."/>
        </authorList>
    </citation>
    <scope>NUCLEOTIDE SEQUENCE [LARGE SCALE GENOMIC DNA]</scope>
    <source>
        <strain evidence="1 2">DSM 43800</strain>
    </source>
</reference>
<dbReference type="AlphaFoldDB" id="A0A495W356"/>
<name>A0A495W356_9PSEU</name>
<protein>
    <submittedName>
        <fullName evidence="1">Uncharacterized protein</fullName>
    </submittedName>
</protein>
<accession>A0A495W356</accession>
<organism evidence="1 2">
    <name type="scientific">Saccharothrix australiensis</name>
    <dbReference type="NCBI Taxonomy" id="2072"/>
    <lineage>
        <taxon>Bacteria</taxon>
        <taxon>Bacillati</taxon>
        <taxon>Actinomycetota</taxon>
        <taxon>Actinomycetes</taxon>
        <taxon>Pseudonocardiales</taxon>
        <taxon>Pseudonocardiaceae</taxon>
        <taxon>Saccharothrix</taxon>
    </lineage>
</organism>
<evidence type="ECO:0000313" key="2">
    <source>
        <dbReference type="Proteomes" id="UP000282084"/>
    </source>
</evidence>
<dbReference type="OrthoDB" id="7876709at2"/>
<gene>
    <name evidence="1" type="ORF">C8E97_4199</name>
</gene>
<keyword evidence="2" id="KW-1185">Reference proteome</keyword>
<sequence length="123" mass="13963">MVNYADIDTLSSVYLEDSFVLEILEPSGEPSFRGEFVLTENHPRYSTPASGEQYCYADGMLTFPNVTRVEWVRRSTRHFTDAAGEEDLGNIDYLDRVDDYWLIGGDWGEARVFTEGAPRLVLA</sequence>